<evidence type="ECO:0000313" key="3">
    <source>
        <dbReference type="EMBL" id="MEE2054063.1"/>
    </source>
</evidence>
<protein>
    <submittedName>
        <fullName evidence="3">Uncharacterized protein</fullName>
    </submittedName>
</protein>
<organism evidence="3 4">
    <name type="scientific">Nocardiopsis tropica</name>
    <dbReference type="NCBI Taxonomy" id="109330"/>
    <lineage>
        <taxon>Bacteria</taxon>
        <taxon>Bacillati</taxon>
        <taxon>Actinomycetota</taxon>
        <taxon>Actinomycetes</taxon>
        <taxon>Streptosporangiales</taxon>
        <taxon>Nocardiopsidaceae</taxon>
        <taxon>Nocardiopsis</taxon>
    </lineage>
</organism>
<dbReference type="EMBL" id="JAUUCC010000094">
    <property type="protein sequence ID" value="MEE2054063.1"/>
    <property type="molecule type" value="Genomic_DNA"/>
</dbReference>
<evidence type="ECO:0000256" key="2">
    <source>
        <dbReference type="SAM" id="Phobius"/>
    </source>
</evidence>
<comment type="caution">
    <text evidence="3">The sequence shown here is derived from an EMBL/GenBank/DDBJ whole genome shotgun (WGS) entry which is preliminary data.</text>
</comment>
<proteinExistence type="predicted"/>
<name>A0ABU7KXQ3_9ACTN</name>
<keyword evidence="2" id="KW-0812">Transmembrane</keyword>
<keyword evidence="2" id="KW-0472">Membrane</keyword>
<evidence type="ECO:0000313" key="4">
    <source>
        <dbReference type="Proteomes" id="UP001348641"/>
    </source>
</evidence>
<feature type="transmembrane region" description="Helical" evidence="2">
    <location>
        <begin position="6"/>
        <end position="34"/>
    </location>
</feature>
<evidence type="ECO:0000256" key="1">
    <source>
        <dbReference type="SAM" id="MobiDB-lite"/>
    </source>
</evidence>
<reference evidence="3 4" key="1">
    <citation type="submission" date="2023-07" db="EMBL/GenBank/DDBJ databases">
        <authorList>
            <person name="Girao M."/>
            <person name="Carvalho M.F."/>
        </authorList>
    </citation>
    <scope>NUCLEOTIDE SEQUENCE [LARGE SCALE GENOMIC DNA]</scope>
    <source>
        <strain evidence="3 4">66/93</strain>
    </source>
</reference>
<dbReference type="RefSeq" id="WP_330160964.1">
    <property type="nucleotide sequence ID" value="NZ_BAAAJA010000018.1"/>
</dbReference>
<feature type="region of interest" description="Disordered" evidence="1">
    <location>
        <begin position="65"/>
        <end position="95"/>
    </location>
</feature>
<keyword evidence="2" id="KW-1133">Transmembrane helix</keyword>
<accession>A0ABU7KXQ3</accession>
<gene>
    <name evidence="3" type="ORF">Q8A49_26535</name>
</gene>
<dbReference type="Proteomes" id="UP001348641">
    <property type="component" value="Unassembled WGS sequence"/>
</dbReference>
<sequence>MIDERVLAVAGVAVLILIAQGLIHLFLTAAGVYLSDRTQSEPDSSDDRRTLLKYRSLLRERFHRLFAGDGGPPGDGPVPGSAPGDRPTAPGEQDARLTEARARAALVRDRPAPSRPGFQAGVLTRPALVLLIALSAVFNW</sequence>